<dbReference type="PANTHER" id="PTHR43742:SF9">
    <property type="entry name" value="TETRATHIONATE REDUCTASE SUBUNIT A"/>
    <property type="match status" value="1"/>
</dbReference>
<organism evidence="10">
    <name type="scientific">hydrothermal vent metagenome</name>
    <dbReference type="NCBI Taxonomy" id="652676"/>
    <lineage>
        <taxon>unclassified sequences</taxon>
        <taxon>metagenomes</taxon>
        <taxon>ecological metagenomes</taxon>
    </lineage>
</organism>
<dbReference type="GO" id="GO:0051539">
    <property type="term" value="F:4 iron, 4 sulfur cluster binding"/>
    <property type="evidence" value="ECO:0007669"/>
    <property type="project" value="UniProtKB-KW"/>
</dbReference>
<dbReference type="SUPFAM" id="SSF53706">
    <property type="entry name" value="Formate dehydrogenase/DMSO reductase, domains 1-3"/>
    <property type="match status" value="1"/>
</dbReference>
<dbReference type="Gene3D" id="3.40.50.740">
    <property type="match status" value="1"/>
</dbReference>
<dbReference type="InterPro" id="IPR006963">
    <property type="entry name" value="Mopterin_OxRdtase_4Fe-4S_dom"/>
</dbReference>
<accession>A0A3B1A7E5</accession>
<keyword evidence="8" id="KW-0411">Iron-sulfur</keyword>
<evidence type="ECO:0000256" key="8">
    <source>
        <dbReference type="ARBA" id="ARBA00023014"/>
    </source>
</evidence>
<dbReference type="EC" id="1.2.7.-" evidence="10"/>
<evidence type="ECO:0000256" key="4">
    <source>
        <dbReference type="ARBA" id="ARBA00022723"/>
    </source>
</evidence>
<dbReference type="PROSITE" id="PS51318">
    <property type="entry name" value="TAT"/>
    <property type="match status" value="1"/>
</dbReference>
<dbReference type="Gene3D" id="2.40.40.20">
    <property type="match status" value="1"/>
</dbReference>
<dbReference type="Gene3D" id="2.20.25.90">
    <property type="entry name" value="ADC-like domains"/>
    <property type="match status" value="1"/>
</dbReference>
<comment type="similarity">
    <text evidence="1">Belongs to the prokaryotic molybdopterin-containing oxidoreductase family.</text>
</comment>
<evidence type="ECO:0000313" key="10">
    <source>
        <dbReference type="EMBL" id="VAW88816.1"/>
    </source>
</evidence>
<dbReference type="InterPro" id="IPR006657">
    <property type="entry name" value="MoPterin_dinucl-bd_dom"/>
</dbReference>
<reference evidence="10" key="1">
    <citation type="submission" date="2018-06" db="EMBL/GenBank/DDBJ databases">
        <authorList>
            <person name="Zhirakovskaya E."/>
        </authorList>
    </citation>
    <scope>NUCLEOTIDE SEQUENCE</scope>
</reference>
<dbReference type="InterPro" id="IPR009010">
    <property type="entry name" value="Asp_de-COase-like_dom_sf"/>
</dbReference>
<keyword evidence="7" id="KW-0408">Iron</keyword>
<dbReference type="InterPro" id="IPR006311">
    <property type="entry name" value="TAT_signal"/>
</dbReference>
<evidence type="ECO:0000256" key="1">
    <source>
        <dbReference type="ARBA" id="ARBA00010312"/>
    </source>
</evidence>
<evidence type="ECO:0000259" key="9">
    <source>
        <dbReference type="PROSITE" id="PS51669"/>
    </source>
</evidence>
<sequence>MSGNDINRRNFLKVMGWGGAGAALAGCDMPTTVTLEEGKETVVSYLMPEEYVIPGRGVYFASTCLQCPSGCGVQGRVREGRVLTVAGNPASPLNEGGLCVMGVASVQTHYNPDRLTKPLLRKGGSLSEVTWEEALAAIEEKVGADSSIDGNKVAWLTGTVSGHQSVLLQSLLDSFGGAKHYVYDLINSNVSEQVNKAVYGISRPTYHLTKAKAVLSFGADFLGASQSPVHFASEYAKFREAPRGVLIQVEPNMSLTGSNADLWVPAKPGTEGALAMGIAHELINSHGKSDSVLPSGLSGKIKAYDLAKVETLTGVPAEKVKKIAKTLAEKSPSLVLTGASIEATENGYAATAAANMLNVLLGNVGETITSSGGFPFPQLDAKTGSGADLLQFLDAAGKGDIDVAFFYGANPVFTAPSYVNAESTLDKIPFKVSLSQFADETTNKADLVLPLASAIEDWGTHVPAYQPEQAVISVQQPLMEKLYPATKGFGDVLLDVLKLRKVESYADFADYYAFLQDAFVALPAEFKNGVDDASFWNQTLAAGFIAVPKQNAPITANALDVAVTVPTENINYNLNMLPAIRLGMWDGRNANIPWLQESPDPITQTVWGSWAEMHPKTASRLGLVTGDFIKVESVKGDVEVPVYIHRGVFPGSVAVSVGQGHQAYGRYAEGRGINPLSILDSITDTKTGELALYGTRVKVSPAESSKKEKLIRFGGSESQVGRKLVATITAEVFNRTEGA</sequence>
<evidence type="ECO:0000256" key="2">
    <source>
        <dbReference type="ARBA" id="ARBA00022485"/>
    </source>
</evidence>
<gene>
    <name evidence="10" type="ORF">MNBD_GAMMA16-1085</name>
</gene>
<evidence type="ECO:0000256" key="5">
    <source>
        <dbReference type="ARBA" id="ARBA00022729"/>
    </source>
</evidence>
<dbReference type="Gene3D" id="3.30.2070.10">
    <property type="entry name" value="Formate dehydrogenase/DMSO reductase"/>
    <property type="match status" value="1"/>
</dbReference>
<dbReference type="GO" id="GO:0043546">
    <property type="term" value="F:molybdopterin cofactor binding"/>
    <property type="evidence" value="ECO:0007669"/>
    <property type="project" value="InterPro"/>
</dbReference>
<dbReference type="Pfam" id="PF00384">
    <property type="entry name" value="Molybdopterin"/>
    <property type="match status" value="1"/>
</dbReference>
<dbReference type="Gene3D" id="3.40.228.10">
    <property type="entry name" value="Dimethylsulfoxide Reductase, domain 2"/>
    <property type="match status" value="1"/>
</dbReference>
<keyword evidence="4" id="KW-0479">Metal-binding</keyword>
<evidence type="ECO:0000256" key="6">
    <source>
        <dbReference type="ARBA" id="ARBA00023002"/>
    </source>
</evidence>
<keyword evidence="6 10" id="KW-0560">Oxidoreductase</keyword>
<dbReference type="GO" id="GO:0046872">
    <property type="term" value="F:metal ion binding"/>
    <property type="evidence" value="ECO:0007669"/>
    <property type="project" value="UniProtKB-KW"/>
</dbReference>
<dbReference type="GO" id="GO:0016491">
    <property type="term" value="F:oxidoreductase activity"/>
    <property type="evidence" value="ECO:0007669"/>
    <property type="project" value="UniProtKB-KW"/>
</dbReference>
<dbReference type="AlphaFoldDB" id="A0A3B1A7E5"/>
<dbReference type="SMART" id="SM00926">
    <property type="entry name" value="Molybdop_Fe4S4"/>
    <property type="match status" value="1"/>
</dbReference>
<name>A0A3B1A7E5_9ZZZZ</name>
<keyword evidence="3" id="KW-0500">Molybdenum</keyword>
<evidence type="ECO:0000256" key="7">
    <source>
        <dbReference type="ARBA" id="ARBA00023004"/>
    </source>
</evidence>
<dbReference type="PANTHER" id="PTHR43742">
    <property type="entry name" value="TRIMETHYLAMINE-N-OXIDE REDUCTASE"/>
    <property type="match status" value="1"/>
</dbReference>
<feature type="domain" description="4Fe-4S Mo/W bis-MGD-type" evidence="9">
    <location>
        <begin position="57"/>
        <end position="113"/>
    </location>
</feature>
<dbReference type="InterPro" id="IPR006656">
    <property type="entry name" value="Mopterin_OxRdtase"/>
</dbReference>
<dbReference type="EMBL" id="UOFO01000151">
    <property type="protein sequence ID" value="VAW88816.1"/>
    <property type="molecule type" value="Genomic_DNA"/>
</dbReference>
<proteinExistence type="inferred from homology"/>
<keyword evidence="5" id="KW-0732">Signal</keyword>
<protein>
    <submittedName>
        <fullName evidence="10">Molybdopterin oxidoreductase, iron-sulfur binding subunit</fullName>
        <ecNumber evidence="10">1.2.7.-</ecNumber>
    </submittedName>
</protein>
<dbReference type="PROSITE" id="PS51669">
    <property type="entry name" value="4FE4S_MOW_BIS_MGD"/>
    <property type="match status" value="1"/>
</dbReference>
<dbReference type="SUPFAM" id="SSF50692">
    <property type="entry name" value="ADC-like"/>
    <property type="match status" value="1"/>
</dbReference>
<evidence type="ECO:0000256" key="3">
    <source>
        <dbReference type="ARBA" id="ARBA00022505"/>
    </source>
</evidence>
<dbReference type="Pfam" id="PF01568">
    <property type="entry name" value="Molydop_binding"/>
    <property type="match status" value="1"/>
</dbReference>
<keyword evidence="2" id="KW-0004">4Fe-4S</keyword>
<dbReference type="InterPro" id="IPR050612">
    <property type="entry name" value="Prok_Mopterin_Oxidored"/>
</dbReference>
<dbReference type="Pfam" id="PF04879">
    <property type="entry name" value="Molybdop_Fe4S4"/>
    <property type="match status" value="1"/>
</dbReference>